<evidence type="ECO:0000313" key="2">
    <source>
        <dbReference type="EMBL" id="OXA47859.1"/>
    </source>
</evidence>
<keyword evidence="1" id="KW-0472">Membrane</keyword>
<keyword evidence="1" id="KW-0812">Transmembrane</keyword>
<gene>
    <name evidence="2" type="ORF">Fcan01_17051</name>
</gene>
<feature type="transmembrane region" description="Helical" evidence="1">
    <location>
        <begin position="211"/>
        <end position="231"/>
    </location>
</feature>
<feature type="transmembrane region" description="Helical" evidence="1">
    <location>
        <begin position="143"/>
        <end position="168"/>
    </location>
</feature>
<sequence>MAYVPPFSALDFHSTVFSLVFKSPIEWDPEKRRVVFTPSRRATPIWTVIAIGCEICLLQVLCGYLLISEFWWPEKSTLSSSQVMFQVIIVLLSAVQGVIAYIFWIYWDDWKFAFGQFVWLLERLERRYAPYPQKPGSYSSIILIFKLADIFVTLAIFLFTPMAVVLNIDPFHHILTQLSPYYTAQVSLHVWIGATFRVPLCILMMLDVARVFIYIGIMFVIACKIWLRYFYLIEEPYRVHMLPRHTKLRDAIATYREVLVQLKVFHCPLTTLSTLMTFIISVSVIIANFLAVRMHQLLPAVVLYVIIPGFLVGALWLPYHILPDCGDFTTISEELIRKWRLRAGSNLDGWKKKRFEKVLRSLPVCYFKFGLGEYVFINISRATKGMYQKVIVDNTISALLFNW</sequence>
<name>A0A226DRL5_FOLCA</name>
<proteinExistence type="predicted"/>
<feature type="transmembrane region" description="Helical" evidence="1">
    <location>
        <begin position="45"/>
        <end position="67"/>
    </location>
</feature>
<feature type="transmembrane region" description="Helical" evidence="1">
    <location>
        <begin position="269"/>
        <end position="290"/>
    </location>
</feature>
<keyword evidence="1" id="KW-1133">Transmembrane helix</keyword>
<evidence type="ECO:0000256" key="1">
    <source>
        <dbReference type="SAM" id="Phobius"/>
    </source>
</evidence>
<comment type="caution">
    <text evidence="2">The sequence shown here is derived from an EMBL/GenBank/DDBJ whole genome shotgun (WGS) entry which is preliminary data.</text>
</comment>
<dbReference type="AlphaFoldDB" id="A0A226DRL5"/>
<protein>
    <submittedName>
        <fullName evidence="2">Uncharacterized protein</fullName>
    </submittedName>
</protein>
<keyword evidence="3" id="KW-1185">Reference proteome</keyword>
<feature type="transmembrane region" description="Helical" evidence="1">
    <location>
        <begin position="297"/>
        <end position="319"/>
    </location>
</feature>
<feature type="transmembrane region" description="Helical" evidence="1">
    <location>
        <begin position="87"/>
        <end position="107"/>
    </location>
</feature>
<organism evidence="2 3">
    <name type="scientific">Folsomia candida</name>
    <name type="common">Springtail</name>
    <dbReference type="NCBI Taxonomy" id="158441"/>
    <lineage>
        <taxon>Eukaryota</taxon>
        <taxon>Metazoa</taxon>
        <taxon>Ecdysozoa</taxon>
        <taxon>Arthropoda</taxon>
        <taxon>Hexapoda</taxon>
        <taxon>Collembola</taxon>
        <taxon>Entomobryomorpha</taxon>
        <taxon>Isotomoidea</taxon>
        <taxon>Isotomidae</taxon>
        <taxon>Proisotominae</taxon>
        <taxon>Folsomia</taxon>
    </lineage>
</organism>
<evidence type="ECO:0000313" key="3">
    <source>
        <dbReference type="Proteomes" id="UP000198287"/>
    </source>
</evidence>
<dbReference type="Proteomes" id="UP000198287">
    <property type="component" value="Unassembled WGS sequence"/>
</dbReference>
<reference evidence="2 3" key="1">
    <citation type="submission" date="2015-12" db="EMBL/GenBank/DDBJ databases">
        <title>The genome of Folsomia candida.</title>
        <authorList>
            <person name="Faddeeva A."/>
            <person name="Derks M.F."/>
            <person name="Anvar Y."/>
            <person name="Smit S."/>
            <person name="Van Straalen N."/>
            <person name="Roelofs D."/>
        </authorList>
    </citation>
    <scope>NUCLEOTIDE SEQUENCE [LARGE SCALE GENOMIC DNA]</scope>
    <source>
        <strain evidence="2 3">VU population</strain>
        <tissue evidence="2">Whole body</tissue>
    </source>
</reference>
<accession>A0A226DRL5</accession>
<dbReference type="EMBL" id="LNIX01000012">
    <property type="protein sequence ID" value="OXA47859.1"/>
    <property type="molecule type" value="Genomic_DNA"/>
</dbReference>
<feature type="transmembrane region" description="Helical" evidence="1">
    <location>
        <begin position="188"/>
        <end position="206"/>
    </location>
</feature>